<reference evidence="1 2" key="1">
    <citation type="submission" date="2008-05" db="EMBL/GenBank/DDBJ databases">
        <title>Complete sequence of chromosome of Geobacter lovleyi SZ.</title>
        <authorList>
            <consortium name="US DOE Joint Genome Institute"/>
            <person name="Lucas S."/>
            <person name="Copeland A."/>
            <person name="Lapidus A."/>
            <person name="Glavina del Rio T."/>
            <person name="Dalin E."/>
            <person name="Tice H."/>
            <person name="Bruce D."/>
            <person name="Goodwin L."/>
            <person name="Pitluck S."/>
            <person name="Chertkov O."/>
            <person name="Meincke L."/>
            <person name="Brettin T."/>
            <person name="Detter J.C."/>
            <person name="Han C."/>
            <person name="Tapia R."/>
            <person name="Kuske C.R."/>
            <person name="Schmutz J."/>
            <person name="Larimer F."/>
            <person name="Land M."/>
            <person name="Hauser L."/>
            <person name="Kyrpides N."/>
            <person name="Mikhailova N."/>
            <person name="Sung Y."/>
            <person name="Fletcher K.E."/>
            <person name="Ritalahti K.M."/>
            <person name="Loeffler F.E."/>
            <person name="Richardson P."/>
        </authorList>
    </citation>
    <scope>NUCLEOTIDE SEQUENCE [LARGE SCALE GENOMIC DNA]</scope>
    <source>
        <strain evidence="2">ATCC BAA-1151 / DSM 17278 / SZ</strain>
    </source>
</reference>
<sequence>MGLFQRNRKKLHGILLDHPEDGNERCASCDASCCQGFPSVELTAEEYAGLQQLGAKRLEFTLNGHYYLMIELGCEFLVGNRCGIYHHRPAICRRFTCTDLNKKEP</sequence>
<dbReference type="EMBL" id="CP001089">
    <property type="protein sequence ID" value="ACD94382.1"/>
    <property type="molecule type" value="Genomic_DNA"/>
</dbReference>
<name>B3E3W8_TRIL1</name>
<proteinExistence type="predicted"/>
<dbReference type="Pfam" id="PF03692">
    <property type="entry name" value="CxxCxxCC"/>
    <property type="match status" value="1"/>
</dbReference>
<evidence type="ECO:0000313" key="2">
    <source>
        <dbReference type="Proteomes" id="UP000002420"/>
    </source>
</evidence>
<dbReference type="RefSeq" id="WP_012468738.1">
    <property type="nucleotide sequence ID" value="NC_010814.1"/>
</dbReference>
<organism evidence="1 2">
    <name type="scientific">Trichlorobacter lovleyi (strain ATCC BAA-1151 / DSM 17278 / SZ)</name>
    <name type="common">Geobacter lovleyi</name>
    <dbReference type="NCBI Taxonomy" id="398767"/>
    <lineage>
        <taxon>Bacteria</taxon>
        <taxon>Pseudomonadati</taxon>
        <taxon>Thermodesulfobacteriota</taxon>
        <taxon>Desulfuromonadia</taxon>
        <taxon>Geobacterales</taxon>
        <taxon>Geobacteraceae</taxon>
        <taxon>Trichlorobacter</taxon>
    </lineage>
</organism>
<evidence type="ECO:0000313" key="1">
    <source>
        <dbReference type="EMBL" id="ACD94382.1"/>
    </source>
</evidence>
<dbReference type="HOGENOM" id="CLU_2273344_0_0_7"/>
<accession>B3E3W8</accession>
<keyword evidence="2" id="KW-1185">Reference proteome</keyword>
<dbReference type="OrthoDB" id="275146at2"/>
<dbReference type="Proteomes" id="UP000002420">
    <property type="component" value="Chromosome"/>
</dbReference>
<dbReference type="STRING" id="398767.Glov_0656"/>
<dbReference type="InterPro" id="IPR005358">
    <property type="entry name" value="Puta_zinc/iron-chelating_dom"/>
</dbReference>
<evidence type="ECO:0008006" key="3">
    <source>
        <dbReference type="Google" id="ProtNLM"/>
    </source>
</evidence>
<dbReference type="AlphaFoldDB" id="B3E3W8"/>
<gene>
    <name evidence="1" type="ordered locus">Glov_0656</name>
</gene>
<dbReference type="KEGG" id="glo:Glov_0656"/>
<protein>
    <recommendedName>
        <fullName evidence="3">YkgJ family cysteine cluster protein</fullName>
    </recommendedName>
</protein>